<organism evidence="1 2">
    <name type="scientific">Melia azedarach</name>
    <name type="common">Chinaberry tree</name>
    <dbReference type="NCBI Taxonomy" id="155640"/>
    <lineage>
        <taxon>Eukaryota</taxon>
        <taxon>Viridiplantae</taxon>
        <taxon>Streptophyta</taxon>
        <taxon>Embryophyta</taxon>
        <taxon>Tracheophyta</taxon>
        <taxon>Spermatophyta</taxon>
        <taxon>Magnoliopsida</taxon>
        <taxon>eudicotyledons</taxon>
        <taxon>Gunneridae</taxon>
        <taxon>Pentapetalae</taxon>
        <taxon>rosids</taxon>
        <taxon>malvids</taxon>
        <taxon>Sapindales</taxon>
        <taxon>Meliaceae</taxon>
        <taxon>Melia</taxon>
    </lineage>
</organism>
<reference evidence="1 2" key="1">
    <citation type="journal article" date="2023" name="Science">
        <title>Complex scaffold remodeling in plant triterpene biosynthesis.</title>
        <authorList>
            <person name="De La Pena R."/>
            <person name="Hodgson H."/>
            <person name="Liu J.C."/>
            <person name="Stephenson M.J."/>
            <person name="Martin A.C."/>
            <person name="Owen C."/>
            <person name="Harkess A."/>
            <person name="Leebens-Mack J."/>
            <person name="Jimenez L.E."/>
            <person name="Osbourn A."/>
            <person name="Sattely E.S."/>
        </authorList>
    </citation>
    <scope>NUCLEOTIDE SEQUENCE [LARGE SCALE GENOMIC DNA]</scope>
    <source>
        <strain evidence="2">cv. JPN11</strain>
        <tissue evidence="1">Leaf</tissue>
    </source>
</reference>
<accession>A0ACC1YMJ4</accession>
<dbReference type="Proteomes" id="UP001164539">
    <property type="component" value="Chromosome 2"/>
</dbReference>
<dbReference type="EMBL" id="CM051395">
    <property type="protein sequence ID" value="KAJ4724691.1"/>
    <property type="molecule type" value="Genomic_DNA"/>
</dbReference>
<keyword evidence="1" id="KW-0675">Receptor</keyword>
<sequence>MGSKWVVWVELLFFMFALFQNYRCSDGCWEHERLALLQLKLFFNDAKSLTNWVEGDENSDCCQWNSVECNNNTHRVIKLDLIATRSWLSESWYLNASLFSPFEELEYLDLSFNSIVGCTEKEGLKGLSSLSKLKSLYLSYNLFNNSILSSLDGFSSLRELYLGGNDLKGSVDFKDNVFSHLCLSFIELKYNLVI</sequence>
<comment type="caution">
    <text evidence="1">The sequence shown here is derived from an EMBL/GenBank/DDBJ whole genome shotgun (WGS) entry which is preliminary data.</text>
</comment>
<protein>
    <submittedName>
        <fullName evidence="1">Receptor like protein</fullName>
    </submittedName>
</protein>
<gene>
    <name evidence="1" type="ORF">OWV82_003648</name>
</gene>
<name>A0ACC1YMJ4_MELAZ</name>
<evidence type="ECO:0000313" key="1">
    <source>
        <dbReference type="EMBL" id="KAJ4724691.1"/>
    </source>
</evidence>
<keyword evidence="2" id="KW-1185">Reference proteome</keyword>
<proteinExistence type="predicted"/>
<evidence type="ECO:0000313" key="2">
    <source>
        <dbReference type="Proteomes" id="UP001164539"/>
    </source>
</evidence>